<accession>A0A0A9AF08</accession>
<dbReference type="AlphaFoldDB" id="A0A0A9AF08"/>
<protein>
    <submittedName>
        <fullName evidence="1">Uncharacterized protein</fullName>
    </submittedName>
</protein>
<dbReference type="EMBL" id="GBRH01249407">
    <property type="protein sequence ID" value="JAD48488.1"/>
    <property type="molecule type" value="Transcribed_RNA"/>
</dbReference>
<reference evidence="1" key="2">
    <citation type="journal article" date="2015" name="Data Brief">
        <title>Shoot transcriptome of the giant reed, Arundo donax.</title>
        <authorList>
            <person name="Barrero R.A."/>
            <person name="Guerrero F.D."/>
            <person name="Moolhuijzen P."/>
            <person name="Goolsby J.A."/>
            <person name="Tidwell J."/>
            <person name="Bellgard S.E."/>
            <person name="Bellgard M.I."/>
        </authorList>
    </citation>
    <scope>NUCLEOTIDE SEQUENCE</scope>
    <source>
        <tissue evidence="1">Shoot tissue taken approximately 20 cm above the soil surface</tissue>
    </source>
</reference>
<evidence type="ECO:0000313" key="1">
    <source>
        <dbReference type="EMBL" id="JAD48488.1"/>
    </source>
</evidence>
<sequence length="30" mass="3288">MPIVIVTFLVVFSTNVVQTNSIVINLVTLL</sequence>
<reference evidence="1" key="1">
    <citation type="submission" date="2014-09" db="EMBL/GenBank/DDBJ databases">
        <authorList>
            <person name="Magalhaes I.L.F."/>
            <person name="Oliveira U."/>
            <person name="Santos F.R."/>
            <person name="Vidigal T.H.D.A."/>
            <person name="Brescovit A.D."/>
            <person name="Santos A.J."/>
        </authorList>
    </citation>
    <scope>NUCLEOTIDE SEQUENCE</scope>
    <source>
        <tissue evidence="1">Shoot tissue taken approximately 20 cm above the soil surface</tissue>
    </source>
</reference>
<proteinExistence type="predicted"/>
<organism evidence="1">
    <name type="scientific">Arundo donax</name>
    <name type="common">Giant reed</name>
    <name type="synonym">Donax arundinaceus</name>
    <dbReference type="NCBI Taxonomy" id="35708"/>
    <lineage>
        <taxon>Eukaryota</taxon>
        <taxon>Viridiplantae</taxon>
        <taxon>Streptophyta</taxon>
        <taxon>Embryophyta</taxon>
        <taxon>Tracheophyta</taxon>
        <taxon>Spermatophyta</taxon>
        <taxon>Magnoliopsida</taxon>
        <taxon>Liliopsida</taxon>
        <taxon>Poales</taxon>
        <taxon>Poaceae</taxon>
        <taxon>PACMAD clade</taxon>
        <taxon>Arundinoideae</taxon>
        <taxon>Arundineae</taxon>
        <taxon>Arundo</taxon>
    </lineage>
</organism>
<name>A0A0A9AF08_ARUDO</name>